<dbReference type="InterPro" id="IPR029058">
    <property type="entry name" value="AB_hydrolase_fold"/>
</dbReference>
<dbReference type="Proteomes" id="UP001190700">
    <property type="component" value="Unassembled WGS sequence"/>
</dbReference>
<dbReference type="PANTHER" id="PTHR37471:SF1">
    <property type="entry name" value="AB HYDROLASE-1 DOMAIN-CONTAINING PROTEIN"/>
    <property type="match status" value="1"/>
</dbReference>
<accession>A0AAE0GBF4</accession>
<dbReference type="EMBL" id="LGRX02007788">
    <property type="protein sequence ID" value="KAK3274326.1"/>
    <property type="molecule type" value="Genomic_DNA"/>
</dbReference>
<reference evidence="2 3" key="1">
    <citation type="journal article" date="2015" name="Genome Biol. Evol.">
        <title>Comparative Genomics of a Bacterivorous Green Alga Reveals Evolutionary Causalities and Consequences of Phago-Mixotrophic Mode of Nutrition.</title>
        <authorList>
            <person name="Burns J.A."/>
            <person name="Paasch A."/>
            <person name="Narechania A."/>
            <person name="Kim E."/>
        </authorList>
    </citation>
    <scope>NUCLEOTIDE SEQUENCE [LARGE SCALE GENOMIC DNA]</scope>
    <source>
        <strain evidence="2 3">PLY_AMNH</strain>
    </source>
</reference>
<proteinExistence type="predicted"/>
<dbReference type="InterPro" id="IPR000073">
    <property type="entry name" value="AB_hydrolase_1"/>
</dbReference>
<protein>
    <recommendedName>
        <fullName evidence="1">AB hydrolase-1 domain-containing protein</fullName>
    </recommendedName>
</protein>
<sequence>MLRWVLFCFGCYTLTELACYIRYLKDAATLASYRTGLPPSFDYAEWTRFFADRVRRERAHNPRALLALVSGIFWSRPVTHLHEENVKAMLLMMATAREKHDGPTSDEDASMADDLVSEVNKAMISIHGHPLLYGKDEQSWIRINNPTTNHVVQAPVYQPVLLHSTKRIVRAIADELFRKCLRCERFLCDDTGIVYWVRRNRPVKHGRVLVILHGLGLGAVPYIPFISTLISAVRETYSVVIIPEMPMISGHRARRHDPLGGPFAKLGELRPPYPRSDEIAESMLTFLRERSGHEITDIVCHSYGSTIATYLTTHQPNMIDKIVFLDPICFFTRNSIFWLDAYRPMSTREIGLLFLRGQISRGCKKLSNALIFGDLDHAHVTRNCTWVMEHVDREKLLGENTLLIMGTEDDRVAAEDVASYMAAYNPAVTCHVMRGWRHSRVIFERHSATKMIAAFLNVDS</sequence>
<dbReference type="SUPFAM" id="SSF53474">
    <property type="entry name" value="alpha/beta-Hydrolases"/>
    <property type="match status" value="1"/>
</dbReference>
<dbReference type="Gene3D" id="3.40.50.1820">
    <property type="entry name" value="alpha/beta hydrolase"/>
    <property type="match status" value="1"/>
</dbReference>
<keyword evidence="3" id="KW-1185">Reference proteome</keyword>
<dbReference type="Pfam" id="PF12697">
    <property type="entry name" value="Abhydrolase_6"/>
    <property type="match status" value="1"/>
</dbReference>
<evidence type="ECO:0000313" key="3">
    <source>
        <dbReference type="Proteomes" id="UP001190700"/>
    </source>
</evidence>
<comment type="caution">
    <text evidence="2">The sequence shown here is derived from an EMBL/GenBank/DDBJ whole genome shotgun (WGS) entry which is preliminary data.</text>
</comment>
<dbReference type="PANTHER" id="PTHR37471">
    <property type="entry name" value="UNNAMED PRODUCT"/>
    <property type="match status" value="1"/>
</dbReference>
<dbReference type="AlphaFoldDB" id="A0AAE0GBF4"/>
<evidence type="ECO:0000313" key="2">
    <source>
        <dbReference type="EMBL" id="KAK3274326.1"/>
    </source>
</evidence>
<feature type="domain" description="AB hydrolase-1" evidence="1">
    <location>
        <begin position="209"/>
        <end position="445"/>
    </location>
</feature>
<gene>
    <name evidence="2" type="ORF">CYMTET_17480</name>
</gene>
<organism evidence="2 3">
    <name type="scientific">Cymbomonas tetramitiformis</name>
    <dbReference type="NCBI Taxonomy" id="36881"/>
    <lineage>
        <taxon>Eukaryota</taxon>
        <taxon>Viridiplantae</taxon>
        <taxon>Chlorophyta</taxon>
        <taxon>Pyramimonadophyceae</taxon>
        <taxon>Pyramimonadales</taxon>
        <taxon>Pyramimonadaceae</taxon>
        <taxon>Cymbomonas</taxon>
    </lineage>
</organism>
<name>A0AAE0GBF4_9CHLO</name>
<evidence type="ECO:0000259" key="1">
    <source>
        <dbReference type="Pfam" id="PF12697"/>
    </source>
</evidence>